<protein>
    <submittedName>
        <fullName evidence="1">Uncharacterized protein</fullName>
    </submittedName>
</protein>
<organism evidence="1 2">
    <name type="scientific">Lasiodiplodia mahajangana</name>
    <dbReference type="NCBI Taxonomy" id="1108764"/>
    <lineage>
        <taxon>Eukaryota</taxon>
        <taxon>Fungi</taxon>
        <taxon>Dikarya</taxon>
        <taxon>Ascomycota</taxon>
        <taxon>Pezizomycotina</taxon>
        <taxon>Dothideomycetes</taxon>
        <taxon>Dothideomycetes incertae sedis</taxon>
        <taxon>Botryosphaeriales</taxon>
        <taxon>Botryosphaeriaceae</taxon>
        <taxon>Lasiodiplodia</taxon>
    </lineage>
</organism>
<dbReference type="Proteomes" id="UP001153332">
    <property type="component" value="Unassembled WGS sequence"/>
</dbReference>
<name>A0ACC2JL10_9PEZI</name>
<proteinExistence type="predicted"/>
<accession>A0ACC2JL10</accession>
<evidence type="ECO:0000313" key="1">
    <source>
        <dbReference type="EMBL" id="KAJ8128146.1"/>
    </source>
</evidence>
<gene>
    <name evidence="1" type="ORF">O1611_g5490</name>
</gene>
<keyword evidence="2" id="KW-1185">Reference proteome</keyword>
<sequence>MSFESWLRPWIQGQKLKGPKMKDASPFYRNLEEALDNRRADHAMFTPNISAWKSGKGVDFCSTDLLSLGASGQIRKAFLEELARHPEFDLYSGGVRMLDGNYEYIEQVEREIAEFHGAETALIVGSGFDANVAIFTAIPRPGDAIVYDELVHASTIDGMVYSLALSKTPFRHNDCDALREVLVSIMEDQPMIKDGTRCILVAVESIYSMDGDVCPLRDLVEVAREVCPKGNVEFIVDEAHSTGVLGPKGSGLVNSLGMEKEIAVVLHTCGKGLASSGGIILGNASVRATLTNFARSVLYSTAPTFPMVAAMRAGYNLLKSGETQKAQDNIQHLTRHFLQKAAANPILEKAAELGIVWVPLCDDWEERDFIAHVIPIRTREKYSYWLSFHLQLAGYCLFPIDYPVVPKGQSRVRLIIHGGNTEAEVDGMAESLFEWAQEMIDIETGGDSAPKVPRAALKDLETLYNQDAICLIRDDSIADRERTCHPTHVVWLATTLPRWISQQWSLGIVVCVRSQLGIPISMDDFNFFETESLLSFTHTEARAAVARFPRTEFLSQIARETPNKGILALWEVFRYRLLLTNVDVTTELLVHRPYDFTKAENVRKFMTHLLGSGLIVLEGHEHKTFRKSSLQAFSHRQVQQLYPLMWKKAISLVHQIDQDIHQQQDGDSGSGEGIVDMTSWAYKVTSDIISIMVLGQDFDSLRKSDSPLMQSFKTAIGPRLRLYRILAVWLSYEFVQKLPWKKNKEFRDSATAMKIISRQIVQERKEELRLKEESGGEASSDILSNLIKTNAFFDAELADQVLTYLIAGHDTTQSAFLWACYLLAKHPEWQGTLCNEVKRKIATLNDNVANGRAFSECIEGLPYLNGVLNETLRLYPIIPVTNRVAIRDTTIGGQPVPKGTEVLISPWVLNRAPESWGETADVFDPMRWIDDDGVLNKHGGAVNHHDIATFLHGPRSCIGVQFAKAELRCLIAAMAYHFEWTLGMADSDVVPGGVISITPLKGLRLKLRRVSDEERD</sequence>
<evidence type="ECO:0000313" key="2">
    <source>
        <dbReference type="Proteomes" id="UP001153332"/>
    </source>
</evidence>
<reference evidence="1" key="1">
    <citation type="submission" date="2022-12" db="EMBL/GenBank/DDBJ databases">
        <title>Genome Sequence of Lasiodiplodia mahajangana.</title>
        <authorList>
            <person name="Buettner E."/>
        </authorList>
    </citation>
    <scope>NUCLEOTIDE SEQUENCE</scope>
    <source>
        <strain evidence="1">VT137</strain>
    </source>
</reference>
<comment type="caution">
    <text evidence="1">The sequence shown here is derived from an EMBL/GenBank/DDBJ whole genome shotgun (WGS) entry which is preliminary data.</text>
</comment>
<dbReference type="EMBL" id="JAPUUL010001174">
    <property type="protein sequence ID" value="KAJ8128146.1"/>
    <property type="molecule type" value="Genomic_DNA"/>
</dbReference>